<dbReference type="SUPFAM" id="SSF52540">
    <property type="entry name" value="P-loop containing nucleoside triphosphate hydrolases"/>
    <property type="match status" value="1"/>
</dbReference>
<dbReference type="PROSITE" id="PS50893">
    <property type="entry name" value="ABC_TRANSPORTER_2"/>
    <property type="match status" value="1"/>
</dbReference>
<organism evidence="5">
    <name type="scientific">marine metagenome</name>
    <dbReference type="NCBI Taxonomy" id="408172"/>
    <lineage>
        <taxon>unclassified sequences</taxon>
        <taxon>metagenomes</taxon>
        <taxon>ecological metagenomes</taxon>
    </lineage>
</organism>
<evidence type="ECO:0000313" key="5">
    <source>
        <dbReference type="EMBL" id="SVB74110.1"/>
    </source>
</evidence>
<protein>
    <recommendedName>
        <fullName evidence="4">ABC transporter domain-containing protein</fullName>
    </recommendedName>
</protein>
<keyword evidence="3" id="KW-0029">Amino-acid transport</keyword>
<accession>A0A382GFY5</accession>
<name>A0A382GFY5_9ZZZZ</name>
<sequence>VGKTTLVRTIMGLTTRMTGKLSIAGIDSTFKETHERSSAGIGYIPQGRGILPKFTVRENILLGTFARNDQKRKIPDMCLELFPYLAENLDKRAGQLSGGQQQQLSIARALATDPKVLLLDEPTEGIQPNIVQEIETTIHRLNTEVGLTLVLTEQHIKIARQLAHEFVIMDRGRIEERGPIAKLSDELVEKHLTI</sequence>
<dbReference type="AlphaFoldDB" id="A0A382GFY5"/>
<evidence type="ECO:0000256" key="2">
    <source>
        <dbReference type="ARBA" id="ARBA00022448"/>
    </source>
</evidence>
<feature type="domain" description="ABC transporter" evidence="4">
    <location>
        <begin position="1"/>
        <end position="194"/>
    </location>
</feature>
<comment type="similarity">
    <text evidence="1">Belongs to the ABC transporter superfamily.</text>
</comment>
<reference evidence="5" key="1">
    <citation type="submission" date="2018-05" db="EMBL/GenBank/DDBJ databases">
        <authorList>
            <person name="Lanie J.A."/>
            <person name="Ng W.-L."/>
            <person name="Kazmierczak K.M."/>
            <person name="Andrzejewski T.M."/>
            <person name="Davidsen T.M."/>
            <person name="Wayne K.J."/>
            <person name="Tettelin H."/>
            <person name="Glass J.I."/>
            <person name="Rusch D."/>
            <person name="Podicherti R."/>
            <person name="Tsui H.-C.T."/>
            <person name="Winkler M.E."/>
        </authorList>
    </citation>
    <scope>NUCLEOTIDE SEQUENCE</scope>
</reference>
<keyword evidence="2" id="KW-0813">Transport</keyword>
<dbReference type="InterPro" id="IPR027417">
    <property type="entry name" value="P-loop_NTPase"/>
</dbReference>
<dbReference type="PANTHER" id="PTHR43820:SF5">
    <property type="entry name" value="HIGH-AFFINITY BRANCHED-CHAIN AMINO ACID TRANSPORT ATP-BINDING PROTEIN"/>
    <property type="match status" value="1"/>
</dbReference>
<evidence type="ECO:0000256" key="1">
    <source>
        <dbReference type="ARBA" id="ARBA00005417"/>
    </source>
</evidence>
<dbReference type="EMBL" id="UINC01055344">
    <property type="protein sequence ID" value="SVB74110.1"/>
    <property type="molecule type" value="Genomic_DNA"/>
</dbReference>
<gene>
    <name evidence="5" type="ORF">METZ01_LOCUS226964</name>
</gene>
<feature type="non-terminal residue" evidence="5">
    <location>
        <position position="1"/>
    </location>
</feature>
<evidence type="ECO:0000256" key="3">
    <source>
        <dbReference type="ARBA" id="ARBA00022970"/>
    </source>
</evidence>
<proteinExistence type="inferred from homology"/>
<dbReference type="GO" id="GO:0005524">
    <property type="term" value="F:ATP binding"/>
    <property type="evidence" value="ECO:0007669"/>
    <property type="project" value="InterPro"/>
</dbReference>
<dbReference type="GO" id="GO:0015807">
    <property type="term" value="P:L-amino acid transport"/>
    <property type="evidence" value="ECO:0007669"/>
    <property type="project" value="TreeGrafter"/>
</dbReference>
<dbReference type="GO" id="GO:0016887">
    <property type="term" value="F:ATP hydrolysis activity"/>
    <property type="evidence" value="ECO:0007669"/>
    <property type="project" value="InterPro"/>
</dbReference>
<dbReference type="Pfam" id="PF00005">
    <property type="entry name" value="ABC_tran"/>
    <property type="match status" value="1"/>
</dbReference>
<dbReference type="InterPro" id="IPR003439">
    <property type="entry name" value="ABC_transporter-like_ATP-bd"/>
</dbReference>
<dbReference type="GO" id="GO:0015658">
    <property type="term" value="F:branched-chain amino acid transmembrane transporter activity"/>
    <property type="evidence" value="ECO:0007669"/>
    <property type="project" value="TreeGrafter"/>
</dbReference>
<dbReference type="PANTHER" id="PTHR43820">
    <property type="entry name" value="HIGH-AFFINITY BRANCHED-CHAIN AMINO ACID TRANSPORT ATP-BINDING PROTEIN LIVF"/>
    <property type="match status" value="1"/>
</dbReference>
<dbReference type="InterPro" id="IPR052156">
    <property type="entry name" value="BCAA_Transport_ATP-bd_LivF"/>
</dbReference>
<evidence type="ECO:0000259" key="4">
    <source>
        <dbReference type="PROSITE" id="PS50893"/>
    </source>
</evidence>
<dbReference type="Gene3D" id="3.40.50.300">
    <property type="entry name" value="P-loop containing nucleotide triphosphate hydrolases"/>
    <property type="match status" value="1"/>
</dbReference>